<name>A0ABY4SEI5_AQUTE</name>
<dbReference type="InterPro" id="IPR029060">
    <property type="entry name" value="PIN-like_dom_sf"/>
</dbReference>
<dbReference type="Pfam" id="PF01850">
    <property type="entry name" value="PIN"/>
    <property type="match status" value="1"/>
</dbReference>
<dbReference type="SUPFAM" id="SSF88723">
    <property type="entry name" value="PIN domain-like"/>
    <property type="match status" value="1"/>
</dbReference>
<protein>
    <submittedName>
        <fullName evidence="2">PIN domain-containing protein</fullName>
    </submittedName>
</protein>
<dbReference type="Proteomes" id="UP001056201">
    <property type="component" value="Chromosome 2"/>
</dbReference>
<sequence>MTARPTVFVDTSVLVASEDRADAVRHAAARAWLRELWLRRIGRLSTQVLSEFYLCTTQKLSPPMPAGDARAEVRRYQRWEPWTVDHATVETAWAVESRFGLPWWDALLVAAAQQQGCTLLLSESLPHDQLFDAVRIVNPFIAGPELLDAAA</sequence>
<evidence type="ECO:0000259" key="1">
    <source>
        <dbReference type="Pfam" id="PF01850"/>
    </source>
</evidence>
<dbReference type="EMBL" id="CP097636">
    <property type="protein sequence ID" value="URI10575.1"/>
    <property type="molecule type" value="Genomic_DNA"/>
</dbReference>
<keyword evidence="3" id="KW-1185">Reference proteome</keyword>
<accession>A0ABY4SEI5</accession>
<dbReference type="Gene3D" id="3.40.50.1010">
    <property type="entry name" value="5'-nuclease"/>
    <property type="match status" value="1"/>
</dbReference>
<proteinExistence type="predicted"/>
<feature type="domain" description="PIN" evidence="1">
    <location>
        <begin position="7"/>
        <end position="122"/>
    </location>
</feature>
<dbReference type="CDD" id="cd18692">
    <property type="entry name" value="PIN_VapC-like"/>
    <property type="match status" value="1"/>
</dbReference>
<dbReference type="InterPro" id="IPR002716">
    <property type="entry name" value="PIN_dom"/>
</dbReference>
<evidence type="ECO:0000313" key="3">
    <source>
        <dbReference type="Proteomes" id="UP001056201"/>
    </source>
</evidence>
<organism evidence="2 3">
    <name type="scientific">Aquincola tertiaricarbonis</name>
    <dbReference type="NCBI Taxonomy" id="391953"/>
    <lineage>
        <taxon>Bacteria</taxon>
        <taxon>Pseudomonadati</taxon>
        <taxon>Pseudomonadota</taxon>
        <taxon>Betaproteobacteria</taxon>
        <taxon>Burkholderiales</taxon>
        <taxon>Sphaerotilaceae</taxon>
        <taxon>Aquincola</taxon>
    </lineage>
</organism>
<reference evidence="2" key="1">
    <citation type="submission" date="2022-05" db="EMBL/GenBank/DDBJ databases">
        <title>An RpoN-dependent PEP-CTERM gene is involved in floc formation of an Aquincola tertiaricarbonis strain.</title>
        <authorList>
            <person name="Qiu D."/>
            <person name="Xia M."/>
        </authorList>
    </citation>
    <scope>NUCLEOTIDE SEQUENCE</scope>
    <source>
        <strain evidence="2">RN12</strain>
    </source>
</reference>
<evidence type="ECO:0000313" key="2">
    <source>
        <dbReference type="EMBL" id="URI10575.1"/>
    </source>
</evidence>
<gene>
    <name evidence="2" type="ORF">MW290_16360</name>
</gene>
<dbReference type="RefSeq" id="WP_250198781.1">
    <property type="nucleotide sequence ID" value="NZ_CP097636.1"/>
</dbReference>